<sequence length="73" mass="8257">MLIPQPRYCWFNSICDESSKNDNFDDADPTPIKLKVDADPTPSAMDLSENKNVDPPHSVMESNEMSVLIYLLL</sequence>
<evidence type="ECO:0000313" key="2">
    <source>
        <dbReference type="Proteomes" id="UP000436088"/>
    </source>
</evidence>
<name>A0A6A2YFW2_HIBSY</name>
<comment type="caution">
    <text evidence="1">The sequence shown here is derived from an EMBL/GenBank/DDBJ whole genome shotgun (WGS) entry which is preliminary data.</text>
</comment>
<protein>
    <submittedName>
        <fullName evidence="1">Uncharacterized protein</fullName>
    </submittedName>
</protein>
<accession>A0A6A2YFW2</accession>
<keyword evidence="2" id="KW-1185">Reference proteome</keyword>
<reference evidence="1" key="1">
    <citation type="submission" date="2019-09" db="EMBL/GenBank/DDBJ databases">
        <title>Draft genome information of white flower Hibiscus syriacus.</title>
        <authorList>
            <person name="Kim Y.-M."/>
        </authorList>
    </citation>
    <scope>NUCLEOTIDE SEQUENCE [LARGE SCALE GENOMIC DNA]</scope>
    <source>
        <strain evidence="1">YM2019G1</strain>
    </source>
</reference>
<proteinExistence type="predicted"/>
<evidence type="ECO:0000313" key="1">
    <source>
        <dbReference type="EMBL" id="KAE8675719.1"/>
    </source>
</evidence>
<dbReference type="Proteomes" id="UP000436088">
    <property type="component" value="Unassembled WGS sequence"/>
</dbReference>
<dbReference type="EMBL" id="VEPZ02001394">
    <property type="protein sequence ID" value="KAE8675719.1"/>
    <property type="molecule type" value="Genomic_DNA"/>
</dbReference>
<organism evidence="1 2">
    <name type="scientific">Hibiscus syriacus</name>
    <name type="common">Rose of Sharon</name>
    <dbReference type="NCBI Taxonomy" id="106335"/>
    <lineage>
        <taxon>Eukaryota</taxon>
        <taxon>Viridiplantae</taxon>
        <taxon>Streptophyta</taxon>
        <taxon>Embryophyta</taxon>
        <taxon>Tracheophyta</taxon>
        <taxon>Spermatophyta</taxon>
        <taxon>Magnoliopsida</taxon>
        <taxon>eudicotyledons</taxon>
        <taxon>Gunneridae</taxon>
        <taxon>Pentapetalae</taxon>
        <taxon>rosids</taxon>
        <taxon>malvids</taxon>
        <taxon>Malvales</taxon>
        <taxon>Malvaceae</taxon>
        <taxon>Malvoideae</taxon>
        <taxon>Hibiscus</taxon>
    </lineage>
</organism>
<dbReference type="AlphaFoldDB" id="A0A6A2YFW2"/>
<gene>
    <name evidence="1" type="ORF">F3Y22_tig00111648pilonHSYRG00324</name>
</gene>